<dbReference type="EMBL" id="LT882682">
    <property type="protein sequence ID" value="SMY26565.1"/>
    <property type="molecule type" value="Genomic_DNA"/>
</dbReference>
<organism evidence="1 2">
    <name type="scientific">Zymoseptoria tritici ST99CH_1A5</name>
    <dbReference type="NCBI Taxonomy" id="1276529"/>
    <lineage>
        <taxon>Eukaryota</taxon>
        <taxon>Fungi</taxon>
        <taxon>Dikarya</taxon>
        <taxon>Ascomycota</taxon>
        <taxon>Pezizomycotina</taxon>
        <taxon>Dothideomycetes</taxon>
        <taxon>Dothideomycetidae</taxon>
        <taxon>Mycosphaerellales</taxon>
        <taxon>Mycosphaerellaceae</taxon>
        <taxon>Zymoseptoria</taxon>
    </lineage>
</organism>
<proteinExistence type="predicted"/>
<sequence length="276" mass="31617">MATTPLNTLDLTVTCANGNGTEQFYIDCSDHRRSEFLRQQLTANPFALAAMTTAFPSTYRIRLSLAHDHTLTLALPTRVPHLPNGGLPSSVISQIRAVDVCEPFLFLHSLEEENPTTRVRHRDVQLPQRWHSSLRRLTMSFVYNLDLETGMLCWREEGRKWELYTSLDPTNRDMDEEDHEETMEQVEEDFADNFSEFLEQLNAQVQTREQILTAQDLFLMQKTLGSGQIVEPAVARIRPGNTEGGKRWTQRQTREKAARMYRTACLGGEGVGWRVC</sequence>
<evidence type="ECO:0000313" key="1">
    <source>
        <dbReference type="EMBL" id="SMY26565.1"/>
    </source>
</evidence>
<accession>A0A1Y6LQG4</accession>
<gene>
    <name evidence="1" type="ORF">ZT1A5_G8008</name>
</gene>
<reference evidence="1 2" key="1">
    <citation type="submission" date="2016-10" db="EMBL/GenBank/DDBJ databases">
        <authorList>
            <person name="Varghese N."/>
        </authorList>
    </citation>
    <scope>NUCLEOTIDE SEQUENCE [LARGE SCALE GENOMIC DNA]</scope>
</reference>
<dbReference type="Proteomes" id="UP000215453">
    <property type="component" value="Chromosome 7"/>
</dbReference>
<dbReference type="AlphaFoldDB" id="A0A1Y6LQG4"/>
<protein>
    <submittedName>
        <fullName evidence="1">Uncharacterized protein</fullName>
    </submittedName>
</protein>
<name>A0A1Y6LQG4_ZYMTR</name>
<evidence type="ECO:0000313" key="2">
    <source>
        <dbReference type="Proteomes" id="UP000215453"/>
    </source>
</evidence>